<keyword evidence="1" id="KW-0732">Signal</keyword>
<gene>
    <name evidence="2" type="ORF">M4438_07615</name>
</gene>
<dbReference type="Proteomes" id="UP001202052">
    <property type="component" value="Unassembled WGS sequence"/>
</dbReference>
<name>A0ABT0NPK4_9ACTN</name>
<dbReference type="InterPro" id="IPR011024">
    <property type="entry name" value="G_crystallin-like"/>
</dbReference>
<sequence>MRRAVKTAVVAAALASTAVLAAPGTASADPKDGILSNCAEGKICLFDGHNYTGDLLQLDPVNTPDIGWAWNDRAGSVWNRSGDEACIWTDADYNGRSYSIPAGATQELLFLYDNAVSSISVNQCGG</sequence>
<dbReference type="RefSeq" id="WP_249458024.1">
    <property type="nucleotide sequence ID" value="NZ_JAMCCK010000013.1"/>
</dbReference>
<accession>A0ABT0NPK4</accession>
<feature type="chain" id="PRO_5045169645" evidence="1">
    <location>
        <begin position="22"/>
        <end position="126"/>
    </location>
</feature>
<proteinExistence type="predicted"/>
<dbReference type="Gene3D" id="2.60.20.10">
    <property type="entry name" value="Crystallins"/>
    <property type="match status" value="1"/>
</dbReference>
<evidence type="ECO:0000313" key="2">
    <source>
        <dbReference type="EMBL" id="MCL3993390.1"/>
    </source>
</evidence>
<evidence type="ECO:0000256" key="1">
    <source>
        <dbReference type="SAM" id="SignalP"/>
    </source>
</evidence>
<comment type="caution">
    <text evidence="2">The sequence shown here is derived from an EMBL/GenBank/DDBJ whole genome shotgun (WGS) entry which is preliminary data.</text>
</comment>
<reference evidence="2 3" key="1">
    <citation type="submission" date="2022-05" db="EMBL/GenBank/DDBJ databases">
        <title>Genome Resource of Streptomyces lavenduligriseus GA1-1, a Strain with Broad-Spectrum Antifungal Activity against Phytopathogenic Fungi.</title>
        <authorList>
            <person name="Qi D."/>
        </authorList>
    </citation>
    <scope>NUCLEOTIDE SEQUENCE [LARGE SCALE GENOMIC DNA]</scope>
    <source>
        <strain evidence="2 3">GA1-1</strain>
    </source>
</reference>
<dbReference type="EMBL" id="JAMCCK010000013">
    <property type="protein sequence ID" value="MCL3993390.1"/>
    <property type="molecule type" value="Genomic_DNA"/>
</dbReference>
<protein>
    <submittedName>
        <fullName evidence="2">Peptidase inhibitor family I36 protein</fullName>
    </submittedName>
</protein>
<dbReference type="SUPFAM" id="SSF49695">
    <property type="entry name" value="gamma-Crystallin-like"/>
    <property type="match status" value="1"/>
</dbReference>
<feature type="signal peptide" evidence="1">
    <location>
        <begin position="1"/>
        <end position="21"/>
    </location>
</feature>
<evidence type="ECO:0000313" key="3">
    <source>
        <dbReference type="Proteomes" id="UP001202052"/>
    </source>
</evidence>
<keyword evidence="3" id="KW-1185">Reference proteome</keyword>
<organism evidence="2 3">
    <name type="scientific">Streptomyces lavenduligriseus</name>
    <dbReference type="NCBI Taxonomy" id="67315"/>
    <lineage>
        <taxon>Bacteria</taxon>
        <taxon>Bacillati</taxon>
        <taxon>Actinomycetota</taxon>
        <taxon>Actinomycetes</taxon>
        <taxon>Kitasatosporales</taxon>
        <taxon>Streptomycetaceae</taxon>
        <taxon>Streptomyces</taxon>
    </lineage>
</organism>
<dbReference type="Pfam" id="PF03995">
    <property type="entry name" value="Inhibitor_I36"/>
    <property type="match status" value="1"/>
</dbReference>